<reference evidence="4" key="1">
    <citation type="submission" date="2023-10" db="EMBL/GenBank/DDBJ databases">
        <authorList>
            <person name="Chen Y."/>
            <person name="Shah S."/>
            <person name="Dougan E. K."/>
            <person name="Thang M."/>
            <person name="Chan C."/>
        </authorList>
    </citation>
    <scope>NUCLEOTIDE SEQUENCE [LARGE SCALE GENOMIC DNA]</scope>
</reference>
<feature type="region of interest" description="Disordered" evidence="3">
    <location>
        <begin position="332"/>
        <end position="356"/>
    </location>
</feature>
<dbReference type="InterPro" id="IPR026183">
    <property type="entry name" value="Taxilin_fam"/>
</dbReference>
<dbReference type="Gene3D" id="1.10.287.1490">
    <property type="match status" value="1"/>
</dbReference>
<evidence type="ECO:0000313" key="4">
    <source>
        <dbReference type="EMBL" id="CAK0840885.1"/>
    </source>
</evidence>
<feature type="compositionally biased region" description="Basic and acidic residues" evidence="3">
    <location>
        <begin position="687"/>
        <end position="703"/>
    </location>
</feature>
<protein>
    <submittedName>
        <fullName evidence="4">Uncharacterized protein</fullName>
    </submittedName>
</protein>
<evidence type="ECO:0000256" key="3">
    <source>
        <dbReference type="SAM" id="MobiDB-lite"/>
    </source>
</evidence>
<dbReference type="PANTHER" id="PTHR16127">
    <property type="entry name" value="TAXILIN"/>
    <property type="match status" value="1"/>
</dbReference>
<keyword evidence="5" id="KW-1185">Reference proteome</keyword>
<keyword evidence="2" id="KW-0175">Coiled coil</keyword>
<dbReference type="Pfam" id="PF09728">
    <property type="entry name" value="Taxilin"/>
    <property type="match status" value="1"/>
</dbReference>
<proteinExistence type="inferred from homology"/>
<accession>A0ABN9T715</accession>
<sequence length="901" mass="97580">MPRILGDLQPAPTAENQRLVPGKCAAFLPATDSGLEPLSQRGAELCQPATRPFGGLEALGSPLQGRCVTKVRGDHAAVLAEGPAGARAEDARALRAALLDMARCCPDPRARRAACTLLAKSAARRLGYDMRLCPPRAPLSASQRASGAVQMVMGARAGQQLGHDCAAVASVHTFLGGFGMRPMDLVRAQAAFWKSRVSCKAAVLTVSAGLGRPLATRPDAPAAGRARGDLESAGICVRLGRVAITDEARLEYEAGPRAADFPAGAAFHFYASVSLLAASQGPEAEGRARGGRWRAGLGRLLERFHAGGEAVLSDSAFDVTFRHRLLDLLGAPTTRASEPSRRAASGEEGQQGARGRPLNVAGYRALRCPVGPHRSRLRNEVAQALAEWISSRGGHVDIERCVPELRRRRDGGVIEEARLDLVVSWPGAPARERVDFAVRSAAEPVGAAAQQFIAASAAAARRVATLPSEPGGQQGADYARQIASRVSLALVARLADLLPAAVPGATATGGGRGRSKIPEALRGPPAMQALNGRQVQGKCVMIRFARSAPGVRPPGPLPRHGAPELIPQTAGMAKLISQKFKPADGNSESPRLGLLMESFLAALGEPPLSAHEYPRPSRFPATLAKSMILGRLAHKELAQVVAAKRFDDAAKERERCQAELQRALSSRAKLEGSCRELQQQKSSISRENQRIAEEEQSRHSELKEKFQQAIKDVQEKMDAELEVRQHFLRENEDLRGKLLKFTETYEAQERHVAEQREARTREMEVAQQQLREHETMCAQSKVKTASLEKHNEVLRKSKAVLWDELQGMISKFDEFQEAVAASSQRHGECKTEVDGLQSRLQDLEKENSSLRAGKDLEQLTQEQQVAQKQRDALERLCDNLQKENKKLQEQLLQMPGAKPRG</sequence>
<dbReference type="EMBL" id="CAUYUJ010014409">
    <property type="protein sequence ID" value="CAK0840885.1"/>
    <property type="molecule type" value="Genomic_DNA"/>
</dbReference>
<evidence type="ECO:0000313" key="5">
    <source>
        <dbReference type="Proteomes" id="UP001189429"/>
    </source>
</evidence>
<feature type="coiled-coil region" evidence="2">
    <location>
        <begin position="826"/>
        <end position="893"/>
    </location>
</feature>
<gene>
    <name evidence="4" type="ORF">PCOR1329_LOCUS36225</name>
</gene>
<comment type="similarity">
    <text evidence="1">Belongs to the taxilin family.</text>
</comment>
<feature type="region of interest" description="Disordered" evidence="3">
    <location>
        <begin position="679"/>
        <end position="703"/>
    </location>
</feature>
<evidence type="ECO:0000256" key="2">
    <source>
        <dbReference type="SAM" id="Coils"/>
    </source>
</evidence>
<dbReference type="PANTHER" id="PTHR16127:SF13">
    <property type="entry name" value="GH01188P"/>
    <property type="match status" value="1"/>
</dbReference>
<feature type="coiled-coil region" evidence="2">
    <location>
        <begin position="756"/>
        <end position="783"/>
    </location>
</feature>
<comment type="caution">
    <text evidence="4">The sequence shown here is derived from an EMBL/GenBank/DDBJ whole genome shotgun (WGS) entry which is preliminary data.</text>
</comment>
<dbReference type="Proteomes" id="UP001189429">
    <property type="component" value="Unassembled WGS sequence"/>
</dbReference>
<organism evidence="4 5">
    <name type="scientific">Prorocentrum cordatum</name>
    <dbReference type="NCBI Taxonomy" id="2364126"/>
    <lineage>
        <taxon>Eukaryota</taxon>
        <taxon>Sar</taxon>
        <taxon>Alveolata</taxon>
        <taxon>Dinophyceae</taxon>
        <taxon>Prorocentrales</taxon>
        <taxon>Prorocentraceae</taxon>
        <taxon>Prorocentrum</taxon>
    </lineage>
</organism>
<evidence type="ECO:0000256" key="1">
    <source>
        <dbReference type="ARBA" id="ARBA00009550"/>
    </source>
</evidence>
<name>A0ABN9T715_9DINO</name>